<keyword evidence="2" id="KW-1133">Transmembrane helix</keyword>
<feature type="region of interest" description="Disordered" evidence="1">
    <location>
        <begin position="189"/>
        <end position="211"/>
    </location>
</feature>
<dbReference type="Proteomes" id="UP000315525">
    <property type="component" value="Unassembled WGS sequence"/>
</dbReference>
<name>A0A523UZ41_UNCT6</name>
<dbReference type="AlphaFoldDB" id="A0A523UZ41"/>
<feature type="compositionally biased region" description="Basic and acidic residues" evidence="1">
    <location>
        <begin position="200"/>
        <end position="211"/>
    </location>
</feature>
<protein>
    <submittedName>
        <fullName evidence="3">Uncharacterized protein</fullName>
    </submittedName>
</protein>
<evidence type="ECO:0000256" key="2">
    <source>
        <dbReference type="SAM" id="Phobius"/>
    </source>
</evidence>
<organism evidence="3 4">
    <name type="scientific">candidate division TA06 bacterium</name>
    <dbReference type="NCBI Taxonomy" id="2250710"/>
    <lineage>
        <taxon>Bacteria</taxon>
        <taxon>Bacteria division TA06</taxon>
    </lineage>
</organism>
<dbReference type="EMBL" id="SOJN01000008">
    <property type="protein sequence ID" value="TET47796.1"/>
    <property type="molecule type" value="Genomic_DNA"/>
</dbReference>
<proteinExistence type="predicted"/>
<comment type="caution">
    <text evidence="3">The sequence shown here is derived from an EMBL/GenBank/DDBJ whole genome shotgun (WGS) entry which is preliminary data.</text>
</comment>
<evidence type="ECO:0000313" key="3">
    <source>
        <dbReference type="EMBL" id="TET47796.1"/>
    </source>
</evidence>
<accession>A0A523UZ41</accession>
<feature type="transmembrane region" description="Helical" evidence="2">
    <location>
        <begin position="126"/>
        <end position="149"/>
    </location>
</feature>
<keyword evidence="2" id="KW-0812">Transmembrane</keyword>
<evidence type="ECO:0000256" key="1">
    <source>
        <dbReference type="SAM" id="MobiDB-lite"/>
    </source>
</evidence>
<evidence type="ECO:0000313" key="4">
    <source>
        <dbReference type="Proteomes" id="UP000315525"/>
    </source>
</evidence>
<feature type="transmembrane region" description="Helical" evidence="2">
    <location>
        <begin position="12"/>
        <end position="36"/>
    </location>
</feature>
<feature type="transmembrane region" description="Helical" evidence="2">
    <location>
        <begin position="161"/>
        <end position="186"/>
    </location>
</feature>
<keyword evidence="2" id="KW-0472">Membrane</keyword>
<reference evidence="3 4" key="1">
    <citation type="submission" date="2019-03" db="EMBL/GenBank/DDBJ databases">
        <title>Metabolic potential of uncultured bacteria and archaea associated with petroleum seepage in deep-sea sediments.</title>
        <authorList>
            <person name="Dong X."/>
            <person name="Hubert C."/>
        </authorList>
    </citation>
    <scope>NUCLEOTIDE SEQUENCE [LARGE SCALE GENOMIC DNA]</scope>
    <source>
        <strain evidence="3">E44_bin18</strain>
    </source>
</reference>
<sequence>MVSFLNEQVLFWTFSTIAQALAALIALSAMVAFYVLRRSSAAVAAVGEQLVRWAEYGYPGLMAEEKGLLISTTERGLWTLAQIRTAVDFLHRNVALSYAKAKYEGMLQHVDRELSRILVVQKYIRVWVSWGAAAICLSLLSLPFVSLMAKTKVSKWVSMVWILLVVLVAVATVVGVAGQFLAWMGYDGESGKKRKPKKRTTAEKKIEDRER</sequence>
<gene>
    <name evidence="3" type="ORF">E3J62_00375</name>
</gene>